<proteinExistence type="predicted"/>
<name>A0A1J7ICR6_9PEZI</name>
<keyword evidence="3" id="KW-1185">Reference proteome</keyword>
<protein>
    <recommendedName>
        <fullName evidence="4">CCHC-type domain-containing protein</fullName>
    </recommendedName>
</protein>
<evidence type="ECO:0000256" key="1">
    <source>
        <dbReference type="SAM" id="MobiDB-lite"/>
    </source>
</evidence>
<reference evidence="2 3" key="1">
    <citation type="submission" date="2016-10" db="EMBL/GenBank/DDBJ databases">
        <title>Draft genome sequence of Coniochaeta ligniaria NRRL30616, a lignocellulolytic fungus for bioabatement of inhibitors in plant biomass hydrolysates.</title>
        <authorList>
            <consortium name="DOE Joint Genome Institute"/>
            <person name="Jimenez D.J."/>
            <person name="Hector R.E."/>
            <person name="Riley R."/>
            <person name="Sun H."/>
            <person name="Grigoriev I.V."/>
            <person name="Van Elsas J.D."/>
            <person name="Nichols N.N."/>
        </authorList>
    </citation>
    <scope>NUCLEOTIDE SEQUENCE [LARGE SCALE GENOMIC DNA]</scope>
    <source>
        <strain evidence="2 3">NRRL 30616</strain>
    </source>
</reference>
<accession>A0A1J7ICR6</accession>
<dbReference type="EMBL" id="KV875102">
    <property type="protein sequence ID" value="OIW25075.1"/>
    <property type="molecule type" value="Genomic_DNA"/>
</dbReference>
<organism evidence="2 3">
    <name type="scientific">Coniochaeta ligniaria NRRL 30616</name>
    <dbReference type="NCBI Taxonomy" id="1408157"/>
    <lineage>
        <taxon>Eukaryota</taxon>
        <taxon>Fungi</taxon>
        <taxon>Dikarya</taxon>
        <taxon>Ascomycota</taxon>
        <taxon>Pezizomycotina</taxon>
        <taxon>Sordariomycetes</taxon>
        <taxon>Sordariomycetidae</taxon>
        <taxon>Coniochaetales</taxon>
        <taxon>Coniochaetaceae</taxon>
        <taxon>Coniochaeta</taxon>
    </lineage>
</organism>
<evidence type="ECO:0000313" key="2">
    <source>
        <dbReference type="EMBL" id="OIW25075.1"/>
    </source>
</evidence>
<sequence>MPRCRNCPAKGHWVSQCSKPLAHNTSGDSSNDKVTSTPAMEHTNNKLCSDVSYPQLTVQDGYPPAARFCISRNLDHRPESGPASTAAQQRVQKLDYAWGVAQWIPADVFIRPRAGNPPRKTMSYVEMFYITKVTDSLEVL</sequence>
<dbReference type="AlphaFoldDB" id="A0A1J7ICR6"/>
<feature type="region of interest" description="Disordered" evidence="1">
    <location>
        <begin position="19"/>
        <end position="41"/>
    </location>
</feature>
<gene>
    <name evidence="2" type="ORF">CONLIGDRAFT_648132</name>
</gene>
<dbReference type="Proteomes" id="UP000182658">
    <property type="component" value="Unassembled WGS sequence"/>
</dbReference>
<evidence type="ECO:0008006" key="4">
    <source>
        <dbReference type="Google" id="ProtNLM"/>
    </source>
</evidence>
<dbReference type="InParanoid" id="A0A1J7ICR6"/>
<evidence type="ECO:0000313" key="3">
    <source>
        <dbReference type="Proteomes" id="UP000182658"/>
    </source>
</evidence>
<feature type="compositionally biased region" description="Polar residues" evidence="1">
    <location>
        <begin position="19"/>
        <end position="38"/>
    </location>
</feature>